<evidence type="ECO:0000256" key="2">
    <source>
        <dbReference type="ARBA" id="ARBA00023082"/>
    </source>
</evidence>
<dbReference type="PANTHER" id="PTHR30385:SF7">
    <property type="entry name" value="RNA POLYMERASE SIGMA FACTOR FLIA"/>
    <property type="match status" value="1"/>
</dbReference>
<evidence type="ECO:0000256" key="4">
    <source>
        <dbReference type="ARBA" id="ARBA00023163"/>
    </source>
</evidence>
<gene>
    <name evidence="8" type="ORF">KYN89_08800</name>
</gene>
<dbReference type="Pfam" id="PF04545">
    <property type="entry name" value="Sigma70_r4"/>
    <property type="match status" value="1"/>
</dbReference>
<dbReference type="PANTHER" id="PTHR30385">
    <property type="entry name" value="SIGMA FACTOR F FLAGELLAR"/>
    <property type="match status" value="1"/>
</dbReference>
<name>A0ABS7PF93_9SPHN</name>
<dbReference type="InterPro" id="IPR000943">
    <property type="entry name" value="RNA_pol_sigma70"/>
</dbReference>
<protein>
    <submittedName>
        <fullName evidence="8">Sigma-70 family RNA polymerase sigma factor</fullName>
    </submittedName>
</protein>
<dbReference type="EMBL" id="JAHWXP010000002">
    <property type="protein sequence ID" value="MBY8337148.1"/>
    <property type="molecule type" value="Genomic_DNA"/>
</dbReference>
<keyword evidence="1" id="KW-0805">Transcription regulation</keyword>
<dbReference type="SUPFAM" id="SSF88659">
    <property type="entry name" value="Sigma3 and sigma4 domains of RNA polymerase sigma factors"/>
    <property type="match status" value="2"/>
</dbReference>
<dbReference type="InterPro" id="IPR007630">
    <property type="entry name" value="RNA_pol_sigma70_r4"/>
</dbReference>
<keyword evidence="2" id="KW-0731">Sigma factor</keyword>
<dbReference type="Pfam" id="PF04539">
    <property type="entry name" value="Sigma70_r3"/>
    <property type="match status" value="1"/>
</dbReference>
<dbReference type="CDD" id="cd06171">
    <property type="entry name" value="Sigma70_r4"/>
    <property type="match status" value="1"/>
</dbReference>
<dbReference type="Gene3D" id="1.10.1740.10">
    <property type="match status" value="1"/>
</dbReference>
<proteinExistence type="predicted"/>
<dbReference type="RefSeq" id="WP_222824705.1">
    <property type="nucleotide sequence ID" value="NZ_JAHWXP010000002.1"/>
</dbReference>
<dbReference type="Proteomes" id="UP000759298">
    <property type="component" value="Unassembled WGS sequence"/>
</dbReference>
<evidence type="ECO:0000313" key="9">
    <source>
        <dbReference type="Proteomes" id="UP000759298"/>
    </source>
</evidence>
<feature type="domain" description="RNA polymerase sigma-70 region 3" evidence="5">
    <location>
        <begin position="108"/>
        <end position="169"/>
    </location>
</feature>
<evidence type="ECO:0000313" key="8">
    <source>
        <dbReference type="EMBL" id="MBY8337148.1"/>
    </source>
</evidence>
<dbReference type="InterPro" id="IPR007627">
    <property type="entry name" value="RNA_pol_sigma70_r2"/>
</dbReference>
<keyword evidence="3" id="KW-0238">DNA-binding</keyword>
<dbReference type="NCBIfam" id="TIGR02937">
    <property type="entry name" value="sigma70-ECF"/>
    <property type="match status" value="1"/>
</dbReference>
<evidence type="ECO:0000256" key="3">
    <source>
        <dbReference type="ARBA" id="ARBA00023125"/>
    </source>
</evidence>
<feature type="domain" description="RNA polymerase sigma-70 region 2" evidence="6">
    <location>
        <begin position="22"/>
        <end position="92"/>
    </location>
</feature>
<accession>A0ABS7PF93</accession>
<comment type="caution">
    <text evidence="8">The sequence shown here is derived from an EMBL/GenBank/DDBJ whole genome shotgun (WGS) entry which is preliminary data.</text>
</comment>
<sequence>MKHDQALFAVRHAYSSTVQEKVTQFLPLVRKLAWYYEGHGSATVDVDDLMQVGMMALTEAAQRHDRPSDDGFAAYAKMRVRGAMVDLLRGQSHRPRSAAAWTRKRDVAEQTLRTELGRAPNAAEMAQAMEMPLDRYESMRLAASTSATSIDECYSDSDTAFSDHRPDPEANLLASEDSGVLAQAIGALPERLQLVLKLYFIEELNLNEIAAVLGVSVPRVHQLKADALKKARLAMVSQVE</sequence>
<keyword evidence="9" id="KW-1185">Reference proteome</keyword>
<dbReference type="SUPFAM" id="SSF88946">
    <property type="entry name" value="Sigma2 domain of RNA polymerase sigma factors"/>
    <property type="match status" value="1"/>
</dbReference>
<feature type="domain" description="RNA polymerase sigma-70 region 4" evidence="7">
    <location>
        <begin position="184"/>
        <end position="230"/>
    </location>
</feature>
<dbReference type="InterPro" id="IPR013325">
    <property type="entry name" value="RNA_pol_sigma_r2"/>
</dbReference>
<dbReference type="Gene3D" id="1.20.140.160">
    <property type="match status" value="1"/>
</dbReference>
<organism evidence="8 9">
    <name type="scientific">Alteriqipengyuania abyssalis</name>
    <dbReference type="NCBI Taxonomy" id="2860200"/>
    <lineage>
        <taxon>Bacteria</taxon>
        <taxon>Pseudomonadati</taxon>
        <taxon>Pseudomonadota</taxon>
        <taxon>Alphaproteobacteria</taxon>
        <taxon>Sphingomonadales</taxon>
        <taxon>Erythrobacteraceae</taxon>
        <taxon>Alteriqipengyuania</taxon>
    </lineage>
</organism>
<reference evidence="8 9" key="1">
    <citation type="submission" date="2021-07" db="EMBL/GenBank/DDBJ databases">
        <title>Alteriqipengyuania abyssalis NZ-12B nov, sp.nov isolated from deep sea sponge in pacific ocean.</title>
        <authorList>
            <person name="Tareen S."/>
            <person name="Wink J."/>
        </authorList>
    </citation>
    <scope>NUCLEOTIDE SEQUENCE [LARGE SCALE GENOMIC DNA]</scope>
    <source>
        <strain evidence="8 9">NZ-12B</strain>
    </source>
</reference>
<dbReference type="InterPro" id="IPR014284">
    <property type="entry name" value="RNA_pol_sigma-70_dom"/>
</dbReference>
<dbReference type="InterPro" id="IPR007624">
    <property type="entry name" value="RNA_pol_sigma70_r3"/>
</dbReference>
<dbReference type="PRINTS" id="PR00046">
    <property type="entry name" value="SIGMA70FCT"/>
</dbReference>
<evidence type="ECO:0000256" key="1">
    <source>
        <dbReference type="ARBA" id="ARBA00023015"/>
    </source>
</evidence>
<evidence type="ECO:0000259" key="6">
    <source>
        <dbReference type="Pfam" id="PF04542"/>
    </source>
</evidence>
<dbReference type="Pfam" id="PF04542">
    <property type="entry name" value="Sigma70_r2"/>
    <property type="match status" value="1"/>
</dbReference>
<evidence type="ECO:0000259" key="5">
    <source>
        <dbReference type="Pfam" id="PF04539"/>
    </source>
</evidence>
<keyword evidence="4" id="KW-0804">Transcription</keyword>
<dbReference type="InterPro" id="IPR013324">
    <property type="entry name" value="RNA_pol_sigma_r3/r4-like"/>
</dbReference>
<evidence type="ECO:0000259" key="7">
    <source>
        <dbReference type="Pfam" id="PF04545"/>
    </source>
</evidence>